<keyword evidence="5 6" id="KW-0472">Membrane</keyword>
<dbReference type="PANTHER" id="PTHR37937:SF1">
    <property type="entry name" value="CONJUGATIVE TRANSFER: DNA TRANSPORT"/>
    <property type="match status" value="1"/>
</dbReference>
<feature type="transmembrane region" description="Helical" evidence="6">
    <location>
        <begin position="20"/>
        <end position="42"/>
    </location>
</feature>
<dbReference type="EMBL" id="FNZK01000011">
    <property type="protein sequence ID" value="SEJ60626.1"/>
    <property type="molecule type" value="Genomic_DNA"/>
</dbReference>
<keyword evidence="2" id="KW-1003">Cell membrane</keyword>
<dbReference type="Proteomes" id="UP000199662">
    <property type="component" value="Unassembled WGS sequence"/>
</dbReference>
<comment type="subcellular location">
    <subcellularLocation>
        <location evidence="1">Cell membrane</location>
        <topology evidence="1">Multi-pass membrane protein</topology>
    </subcellularLocation>
</comment>
<evidence type="ECO:0000259" key="7">
    <source>
        <dbReference type="Pfam" id="PF10412"/>
    </source>
</evidence>
<evidence type="ECO:0000256" key="6">
    <source>
        <dbReference type="SAM" id="Phobius"/>
    </source>
</evidence>
<keyword evidence="4 6" id="KW-1133">Transmembrane helix</keyword>
<name>A0A1H7A6S2_9FIRM</name>
<dbReference type="RefSeq" id="WP_091832036.1">
    <property type="nucleotide sequence ID" value="NZ_FNZK01000011.1"/>
</dbReference>
<evidence type="ECO:0000256" key="3">
    <source>
        <dbReference type="ARBA" id="ARBA00022692"/>
    </source>
</evidence>
<gene>
    <name evidence="8" type="ORF">SAMN05660742_111152</name>
</gene>
<dbReference type="SUPFAM" id="SSF52540">
    <property type="entry name" value="P-loop containing nucleoside triphosphate hydrolases"/>
    <property type="match status" value="1"/>
</dbReference>
<evidence type="ECO:0000256" key="5">
    <source>
        <dbReference type="ARBA" id="ARBA00023136"/>
    </source>
</evidence>
<dbReference type="Gene3D" id="3.40.50.300">
    <property type="entry name" value="P-loop containing nucleotide triphosphate hydrolases"/>
    <property type="match status" value="2"/>
</dbReference>
<dbReference type="InterPro" id="IPR051539">
    <property type="entry name" value="T4SS-coupling_protein"/>
</dbReference>
<accession>A0A1H7A6S2</accession>
<sequence length="621" mass="71198">MANYEAENEFVFDLKKMVQLIGRGLQIGVILQIFFCGCMMYFTNFYTLSGETINYKVTIKYFMAYAYPDNPEPSMEALDVEPQLRQYASAFDNRISEKTMQLPGNWYQELANFTSGGKYEHVVLLLKCSFFSYILSLLYIWYFIDKSKSRPIEEYMRGSKIISQKKFDGYWQAQSKGSGIRIGTTIIPDDMVTKHILILGTTGTGKGVLINQMIEQIKKKQANSVSELPPKILFYDIKGEFVQKHYQAGDVIFNPFDNRCVGWSVFQEFTTEPELDAISKALFLAPSKTNVFFYDSASTIFRAGLLYLVRNKKTTNDALWNFFSADRDTIVKAIKTLPDGERDALKFLSADGGETTASVLATLMQQIAFFKNLRGLDGDFSFRAWASKPTRQNVFLLNIAEYSKAFAPLMTMIMDLMCRTMLSLPDDLHRRVYFILDEIGTLDKMDSLIPLETVGRSKGVSLICASQDFGQIAEKYGKDNLQTFINNFNTNFYFRLNDPKTARDIADGIGKQQVKRKAENHSINVKEDTANKSNNEQEHTEYLVMPEELQQLPVGTAYCRISEYDITKLKIPQKYMENKNPAFIPRKFASLFEDKQIEQDVEENNQINLPETSVKLREFKI</sequence>
<dbReference type="PANTHER" id="PTHR37937">
    <property type="entry name" value="CONJUGATIVE TRANSFER: DNA TRANSPORT"/>
    <property type="match status" value="1"/>
</dbReference>
<evidence type="ECO:0000313" key="8">
    <source>
        <dbReference type="EMBL" id="SEJ60626.1"/>
    </source>
</evidence>
<feature type="domain" description="Type IV secretion system coupling protein TraD DNA-binding" evidence="7">
    <location>
        <begin position="181"/>
        <end position="571"/>
    </location>
</feature>
<evidence type="ECO:0000256" key="2">
    <source>
        <dbReference type="ARBA" id="ARBA00022475"/>
    </source>
</evidence>
<evidence type="ECO:0000256" key="1">
    <source>
        <dbReference type="ARBA" id="ARBA00004651"/>
    </source>
</evidence>
<reference evidence="9" key="1">
    <citation type="submission" date="2016-10" db="EMBL/GenBank/DDBJ databases">
        <authorList>
            <person name="Varghese N."/>
            <person name="Submissions S."/>
        </authorList>
    </citation>
    <scope>NUCLEOTIDE SEQUENCE [LARGE SCALE GENOMIC DNA]</scope>
    <source>
        <strain evidence="9">DSM 2179</strain>
    </source>
</reference>
<dbReference type="GO" id="GO:0005886">
    <property type="term" value="C:plasma membrane"/>
    <property type="evidence" value="ECO:0007669"/>
    <property type="project" value="UniProtKB-SubCell"/>
</dbReference>
<protein>
    <submittedName>
        <fullName evidence="8">Type IV secretory pathway, VirD4 component, TraG/TraD family ATPase</fullName>
    </submittedName>
</protein>
<dbReference type="AlphaFoldDB" id="A0A1H7A6S2"/>
<dbReference type="Pfam" id="PF10412">
    <property type="entry name" value="TrwB_AAD_bind"/>
    <property type="match status" value="1"/>
</dbReference>
<dbReference type="InterPro" id="IPR027417">
    <property type="entry name" value="P-loop_NTPase"/>
</dbReference>
<dbReference type="CDD" id="cd01127">
    <property type="entry name" value="TrwB_TraG_TraD_VirD4"/>
    <property type="match status" value="1"/>
</dbReference>
<dbReference type="STRING" id="84035.SAMN05660742_111152"/>
<evidence type="ECO:0000256" key="4">
    <source>
        <dbReference type="ARBA" id="ARBA00022989"/>
    </source>
</evidence>
<organism evidence="8 9">
    <name type="scientific">Propionispira arboris</name>
    <dbReference type="NCBI Taxonomy" id="84035"/>
    <lineage>
        <taxon>Bacteria</taxon>
        <taxon>Bacillati</taxon>
        <taxon>Bacillota</taxon>
        <taxon>Negativicutes</taxon>
        <taxon>Selenomonadales</taxon>
        <taxon>Selenomonadaceae</taxon>
        <taxon>Propionispira</taxon>
    </lineage>
</organism>
<proteinExistence type="predicted"/>
<evidence type="ECO:0000313" key="9">
    <source>
        <dbReference type="Proteomes" id="UP000199662"/>
    </source>
</evidence>
<feature type="transmembrane region" description="Helical" evidence="6">
    <location>
        <begin position="122"/>
        <end position="144"/>
    </location>
</feature>
<keyword evidence="3 6" id="KW-0812">Transmembrane</keyword>
<keyword evidence="9" id="KW-1185">Reference proteome</keyword>
<dbReference type="InterPro" id="IPR019476">
    <property type="entry name" value="T4SS_TraD_DNA-bd"/>
</dbReference>